<organism evidence="7 8">
    <name type="scientific">Coffea arabica</name>
    <name type="common">Arabian coffee</name>
    <dbReference type="NCBI Taxonomy" id="13443"/>
    <lineage>
        <taxon>Eukaryota</taxon>
        <taxon>Viridiplantae</taxon>
        <taxon>Streptophyta</taxon>
        <taxon>Embryophyta</taxon>
        <taxon>Tracheophyta</taxon>
        <taxon>Spermatophyta</taxon>
        <taxon>Magnoliopsida</taxon>
        <taxon>eudicotyledons</taxon>
        <taxon>Gunneridae</taxon>
        <taxon>Pentapetalae</taxon>
        <taxon>asterids</taxon>
        <taxon>lamiids</taxon>
        <taxon>Gentianales</taxon>
        <taxon>Rubiaceae</taxon>
        <taxon>Ixoroideae</taxon>
        <taxon>Gardenieae complex</taxon>
        <taxon>Bertiereae - Coffeeae clade</taxon>
        <taxon>Coffeeae</taxon>
        <taxon>Coffea</taxon>
    </lineage>
</organism>
<dbReference type="InterPro" id="IPR035959">
    <property type="entry name" value="RutC-like_sf"/>
</dbReference>
<evidence type="ECO:0000256" key="4">
    <source>
        <dbReference type="ARBA" id="ARBA00031552"/>
    </source>
</evidence>
<evidence type="ECO:0000256" key="2">
    <source>
        <dbReference type="ARBA" id="ARBA00018426"/>
    </source>
</evidence>
<dbReference type="InterPro" id="IPR002761">
    <property type="entry name" value="Diphthami_syn_dom"/>
</dbReference>
<dbReference type="Gene3D" id="3.90.1490.10">
    <property type="entry name" value="putative n-type atp pyrophosphatase, domain 2"/>
    <property type="match status" value="1"/>
</dbReference>
<dbReference type="Pfam" id="PF01902">
    <property type="entry name" value="Diphthami_syn_2"/>
    <property type="match status" value="2"/>
</dbReference>
<comment type="catalytic activity">
    <reaction evidence="5">
        <text>diphthine-[translation elongation factor 2] + NH4(+) + ATP = diphthamide-[translation elongation factor 2] + AMP + diphosphate + H(+)</text>
        <dbReference type="Rhea" id="RHEA:19753"/>
        <dbReference type="Rhea" id="RHEA-COMP:10172"/>
        <dbReference type="Rhea" id="RHEA-COMP:10174"/>
        <dbReference type="ChEBI" id="CHEBI:15378"/>
        <dbReference type="ChEBI" id="CHEBI:16692"/>
        <dbReference type="ChEBI" id="CHEBI:28938"/>
        <dbReference type="ChEBI" id="CHEBI:30616"/>
        <dbReference type="ChEBI" id="CHEBI:33019"/>
        <dbReference type="ChEBI" id="CHEBI:82696"/>
        <dbReference type="ChEBI" id="CHEBI:456215"/>
        <dbReference type="EC" id="6.3.1.14"/>
    </reaction>
</comment>
<proteinExistence type="predicted"/>
<dbReference type="InterPro" id="IPR014729">
    <property type="entry name" value="Rossmann-like_a/b/a_fold"/>
</dbReference>
<dbReference type="InterPro" id="IPR006175">
    <property type="entry name" value="YjgF/YER057c/UK114"/>
</dbReference>
<dbReference type="Pfam" id="PF01042">
    <property type="entry name" value="Ribonuc_L-PSP"/>
    <property type="match status" value="2"/>
</dbReference>
<dbReference type="SUPFAM" id="SSF55298">
    <property type="entry name" value="YjgF-like"/>
    <property type="match status" value="2"/>
</dbReference>
<dbReference type="SUPFAM" id="SSF52402">
    <property type="entry name" value="Adenine nucleotide alpha hydrolases-like"/>
    <property type="match status" value="2"/>
</dbReference>
<dbReference type="EC" id="6.3.1.14" evidence="1"/>
<dbReference type="Proteomes" id="UP001652660">
    <property type="component" value="Chromosome 2c"/>
</dbReference>
<feature type="domain" description="Diphthamide synthase" evidence="6">
    <location>
        <begin position="1"/>
        <end position="180"/>
    </location>
</feature>
<name>A0ABM4WE88_COFAR</name>
<dbReference type="InterPro" id="IPR030662">
    <property type="entry name" value="DPH6/MJ0570"/>
</dbReference>
<dbReference type="Gene3D" id="3.40.50.620">
    <property type="entry name" value="HUPs"/>
    <property type="match status" value="1"/>
</dbReference>
<dbReference type="PANTHER" id="PTHR12196:SF2">
    <property type="entry name" value="DIPHTHINE--AMMONIA LIGASE"/>
    <property type="match status" value="1"/>
</dbReference>
<accession>A0ABM4WE88</accession>
<evidence type="ECO:0000313" key="7">
    <source>
        <dbReference type="Proteomes" id="UP001652660"/>
    </source>
</evidence>
<evidence type="ECO:0000256" key="1">
    <source>
        <dbReference type="ARBA" id="ARBA00012089"/>
    </source>
</evidence>
<dbReference type="CDD" id="cd01994">
    <property type="entry name" value="AANH_PF0828-like"/>
    <property type="match status" value="1"/>
</dbReference>
<dbReference type="CDD" id="cd06156">
    <property type="entry name" value="eu_AANH_C_2"/>
    <property type="match status" value="1"/>
</dbReference>
<keyword evidence="7" id="KW-1185">Reference proteome</keyword>
<protein>
    <recommendedName>
        <fullName evidence="2">Diphthine--ammonia ligase</fullName>
        <ecNumber evidence="1">6.3.1.14</ecNumber>
    </recommendedName>
    <alternativeName>
        <fullName evidence="3">Diphthamide synthase</fullName>
    </alternativeName>
    <alternativeName>
        <fullName evidence="4">Diphthamide synthetase</fullName>
    </alternativeName>
</protein>
<gene>
    <name evidence="8" type="primary">LOC113725567</name>
</gene>
<reference evidence="8" key="1">
    <citation type="submission" date="2025-08" db="UniProtKB">
        <authorList>
            <consortium name="RefSeq"/>
        </authorList>
    </citation>
    <scope>IDENTIFICATION</scope>
    <source>
        <tissue evidence="8">Leaves</tissue>
    </source>
</reference>
<evidence type="ECO:0000313" key="8">
    <source>
        <dbReference type="RefSeq" id="XP_071930103.1"/>
    </source>
</evidence>
<evidence type="ECO:0000256" key="3">
    <source>
        <dbReference type="ARBA" id="ARBA00029814"/>
    </source>
</evidence>
<dbReference type="GeneID" id="113725567"/>
<feature type="domain" description="Diphthamide synthase" evidence="6">
    <location>
        <begin position="221"/>
        <end position="262"/>
    </location>
</feature>
<sequence length="764" mass="84998">MKVVALVSGGKDSCYAMMKCLAYGHEIVALANLLPSDDAEDELDSYMYQTVGHQIVVSYAKCMGLPLFRRRIQGSTRHHGLTYSTTPGDEVEDMFILLNEVKQQIPSVAAVSSGAIASDYQRLRVESVCSRLGLVSLAYLWKQDQSLLLGDMIKAGIVAITVKVAAMGLDPSKHLGKEISWLEPHLHKLKEYVGLIMRKFLFIVLEIQGIPSCFTNKSGRLYGLNVCGEGGEYETLTLDCPLFKNARIVLDEFQIVLHSKDPICPVGILHPLAFHLEKRAETVPLGKSNKNDDEFDLVCEVQGDCQQRCENISMSNHPASKFVDVNSQELQISRTKMDNTFSISCWLQDSSKTSGDLQADLEYVLMKIELQLAECCYSWENVFYIHLYIADMNKFAVANETYIRFITQDKCRFGVPSRSTVELPLSQVGLGMAYIEVLVANDETKRVLHVQSISDWAPSCIGPYSQATLHKDILYMAGQLGLDPPTMLLSSGGPTVELKQALENSEAIAKCFNCSIATSAILFVIYCSASMNESDRIALEKTNLFIKEMKLNDSDNRCSSDVLDPIFLYVLVPDLPKRALVEVKPVLYVLGNKGTLNNKAGEVSYVAQDYCGFQHENWHDECLQKCVVPGRLCAAVLSVTQDIVGKICSKFLLQDGAGCNTLVENQIEGIAKFCVYLLDAFLLENRFSWDDVTTFRLYFATRLHISHAELLLIFTRVFSEFAEQNPKRKTATDPIFNLVPVLGAGRSANSVDGLLSCEVLARKL</sequence>
<dbReference type="NCBIfam" id="TIGR00290">
    <property type="entry name" value="MJ0570_dom"/>
    <property type="match status" value="1"/>
</dbReference>
<evidence type="ECO:0000259" key="6">
    <source>
        <dbReference type="Pfam" id="PF01902"/>
    </source>
</evidence>
<evidence type="ECO:0000256" key="5">
    <source>
        <dbReference type="ARBA" id="ARBA00048108"/>
    </source>
</evidence>
<dbReference type="RefSeq" id="XP_071930103.1">
    <property type="nucleotide sequence ID" value="XM_072074002.1"/>
</dbReference>
<dbReference type="PANTHER" id="PTHR12196">
    <property type="entry name" value="DOMAIN OF UNKNOWN FUNCTION 71 DUF71 -CONTAINING PROTEIN"/>
    <property type="match status" value="1"/>
</dbReference>
<dbReference type="Gene3D" id="3.30.1330.40">
    <property type="entry name" value="RutC-like"/>
    <property type="match status" value="2"/>
</dbReference>